<protein>
    <submittedName>
        <fullName evidence="4">MarR family transcriptional regulator</fullName>
    </submittedName>
</protein>
<dbReference type="PROSITE" id="PS50995">
    <property type="entry name" value="HTH_MARR_2"/>
    <property type="match status" value="1"/>
</dbReference>
<keyword evidence="1" id="KW-0805">Transcription regulation</keyword>
<reference evidence="4 5" key="1">
    <citation type="submission" date="2020-09" db="EMBL/GenBank/DDBJ databases">
        <title>Characterization and genome sequencing of Ruminiclostridium sp. nov. MA18.</title>
        <authorList>
            <person name="Rettenmaier R."/>
            <person name="Kowollik M.-L."/>
            <person name="Liebl W."/>
            <person name="Zverlov V."/>
        </authorList>
    </citation>
    <scope>NUCLEOTIDE SEQUENCE [LARGE SCALE GENOMIC DNA]</scope>
    <source>
        <strain evidence="4 5">MA18</strain>
    </source>
</reference>
<keyword evidence="3" id="KW-0804">Transcription</keyword>
<accession>A0A4U7JL30</accession>
<evidence type="ECO:0000256" key="3">
    <source>
        <dbReference type="ARBA" id="ARBA00023163"/>
    </source>
</evidence>
<sequence length="146" mass="16637">MNGLVPENAIISLLEIFPKCQKIILNSIDIKHSHLTKTQIFVLFSLIGKPSLNMSQIASYIASSHEQATRAVAPLVTSGYVERFFDENNRKLVLIRLTEIGNNFISFEKEQLIKNLVSKLDKLTKEEKEEFTNAIYTTLNILKKLE</sequence>
<evidence type="ECO:0000256" key="2">
    <source>
        <dbReference type="ARBA" id="ARBA00023125"/>
    </source>
</evidence>
<dbReference type="Gene3D" id="1.10.10.10">
    <property type="entry name" value="Winged helix-like DNA-binding domain superfamily/Winged helix DNA-binding domain"/>
    <property type="match status" value="1"/>
</dbReference>
<name>A0A4U7JL30_9FIRM</name>
<dbReference type="RefSeq" id="WP_137696333.1">
    <property type="nucleotide sequence ID" value="NZ_CP061336.1"/>
</dbReference>
<dbReference type="GO" id="GO:0003700">
    <property type="term" value="F:DNA-binding transcription factor activity"/>
    <property type="evidence" value="ECO:0007669"/>
    <property type="project" value="InterPro"/>
</dbReference>
<dbReference type="Pfam" id="PF01047">
    <property type="entry name" value="MarR"/>
    <property type="match status" value="1"/>
</dbReference>
<dbReference type="OrthoDB" id="327696at2"/>
<dbReference type="PROSITE" id="PS01117">
    <property type="entry name" value="HTH_MARR_1"/>
    <property type="match status" value="1"/>
</dbReference>
<dbReference type="Proteomes" id="UP000306409">
    <property type="component" value="Chromosome"/>
</dbReference>
<dbReference type="InterPro" id="IPR023187">
    <property type="entry name" value="Tscrpt_reg_MarR-type_CS"/>
</dbReference>
<evidence type="ECO:0000313" key="5">
    <source>
        <dbReference type="Proteomes" id="UP000306409"/>
    </source>
</evidence>
<dbReference type="EMBL" id="CP061336">
    <property type="protein sequence ID" value="QNU68438.1"/>
    <property type="molecule type" value="Genomic_DNA"/>
</dbReference>
<dbReference type="SMART" id="SM00347">
    <property type="entry name" value="HTH_MARR"/>
    <property type="match status" value="1"/>
</dbReference>
<dbReference type="KEGG" id="rher:EHE19_008580"/>
<keyword evidence="2" id="KW-0238">DNA-binding</keyword>
<keyword evidence="5" id="KW-1185">Reference proteome</keyword>
<dbReference type="InterPro" id="IPR036390">
    <property type="entry name" value="WH_DNA-bd_sf"/>
</dbReference>
<dbReference type="AlphaFoldDB" id="A0A4U7JL30"/>
<evidence type="ECO:0000313" key="4">
    <source>
        <dbReference type="EMBL" id="QNU68438.1"/>
    </source>
</evidence>
<dbReference type="PANTHER" id="PTHR42756:SF1">
    <property type="entry name" value="TRANSCRIPTIONAL REPRESSOR OF EMRAB OPERON"/>
    <property type="match status" value="1"/>
</dbReference>
<evidence type="ECO:0000256" key="1">
    <source>
        <dbReference type="ARBA" id="ARBA00023015"/>
    </source>
</evidence>
<gene>
    <name evidence="4" type="ORF">EHE19_008580</name>
</gene>
<dbReference type="InterPro" id="IPR036388">
    <property type="entry name" value="WH-like_DNA-bd_sf"/>
</dbReference>
<dbReference type="SUPFAM" id="SSF46785">
    <property type="entry name" value="Winged helix' DNA-binding domain"/>
    <property type="match status" value="1"/>
</dbReference>
<dbReference type="GO" id="GO:0003677">
    <property type="term" value="F:DNA binding"/>
    <property type="evidence" value="ECO:0007669"/>
    <property type="project" value="UniProtKB-KW"/>
</dbReference>
<proteinExistence type="predicted"/>
<dbReference type="InterPro" id="IPR000835">
    <property type="entry name" value="HTH_MarR-typ"/>
</dbReference>
<organism evidence="4 5">
    <name type="scientific">Ruminiclostridium herbifermentans</name>
    <dbReference type="NCBI Taxonomy" id="2488810"/>
    <lineage>
        <taxon>Bacteria</taxon>
        <taxon>Bacillati</taxon>
        <taxon>Bacillota</taxon>
        <taxon>Clostridia</taxon>
        <taxon>Eubacteriales</taxon>
        <taxon>Oscillospiraceae</taxon>
        <taxon>Ruminiclostridium</taxon>
    </lineage>
</organism>
<dbReference type="PANTHER" id="PTHR42756">
    <property type="entry name" value="TRANSCRIPTIONAL REGULATOR, MARR"/>
    <property type="match status" value="1"/>
</dbReference>